<evidence type="ECO:0000313" key="1">
    <source>
        <dbReference type="EMBL" id="SAL20085.1"/>
    </source>
</evidence>
<evidence type="ECO:0000313" key="2">
    <source>
        <dbReference type="Proteomes" id="UP000198263"/>
    </source>
</evidence>
<organism evidence="1 2">
    <name type="scientific">Caballeronia concitans</name>
    <dbReference type="NCBI Taxonomy" id="1777133"/>
    <lineage>
        <taxon>Bacteria</taxon>
        <taxon>Pseudomonadati</taxon>
        <taxon>Pseudomonadota</taxon>
        <taxon>Betaproteobacteria</taxon>
        <taxon>Burkholderiales</taxon>
        <taxon>Burkholderiaceae</taxon>
        <taxon>Caballeronia</taxon>
    </lineage>
</organism>
<comment type="caution">
    <text evidence="1">The sequence shown here is derived from an EMBL/GenBank/DDBJ whole genome shotgun (WGS) entry which is preliminary data.</text>
</comment>
<proteinExistence type="predicted"/>
<dbReference type="AlphaFoldDB" id="A0A658QTH0"/>
<keyword evidence="2" id="KW-1185">Reference proteome</keyword>
<dbReference type="InterPro" id="IPR014710">
    <property type="entry name" value="RmlC-like_jellyroll"/>
</dbReference>
<name>A0A658QTH0_9BURK</name>
<dbReference type="InterPro" id="IPR011051">
    <property type="entry name" value="RmlC_Cupin_sf"/>
</dbReference>
<dbReference type="EMBL" id="FCNV02000002">
    <property type="protein sequence ID" value="SAL20085.1"/>
    <property type="molecule type" value="Genomic_DNA"/>
</dbReference>
<accession>A0A658QTH0</accession>
<sequence>MGASMEAFVSFRKRVGKAFAAATSIAFVVLVGFAAPRELLAQTGGACIPVSERTTEFGCFVHAEEHLQEAPAGPVYWHIDRFPDRASAQAAKSANGTVVEILGHVWLFTIAEESWRPSAGEHVADVGPLALPRASSLMATYMEGNFKPGMQSTVHRHPGTEAWFVLSGAQCLETPHGQQIGRPGAAPVIVPPDEPMLLTGIGEQQGHWLVLILMDATMPRGLPADDWTPKHTCERINAG</sequence>
<dbReference type="Proteomes" id="UP000198263">
    <property type="component" value="Unassembled WGS sequence"/>
</dbReference>
<gene>
    <name evidence="1" type="ORF">AWB72_01294</name>
</gene>
<protein>
    <recommendedName>
        <fullName evidence="3">Cupin domain protein</fullName>
    </recommendedName>
</protein>
<reference evidence="1 2" key="1">
    <citation type="submission" date="2016-01" db="EMBL/GenBank/DDBJ databases">
        <authorList>
            <person name="Peeters C."/>
        </authorList>
    </citation>
    <scope>NUCLEOTIDE SEQUENCE [LARGE SCALE GENOMIC DNA]</scope>
    <source>
        <strain evidence="1">LMG 29315</strain>
    </source>
</reference>
<dbReference type="Gene3D" id="2.60.120.10">
    <property type="entry name" value="Jelly Rolls"/>
    <property type="match status" value="1"/>
</dbReference>
<evidence type="ECO:0008006" key="3">
    <source>
        <dbReference type="Google" id="ProtNLM"/>
    </source>
</evidence>
<dbReference type="SUPFAM" id="SSF51182">
    <property type="entry name" value="RmlC-like cupins"/>
    <property type="match status" value="1"/>
</dbReference>